<dbReference type="RefSeq" id="WP_146903110.1">
    <property type="nucleotide sequence ID" value="NZ_BJYS01000042.1"/>
</dbReference>
<dbReference type="Proteomes" id="UP000321532">
    <property type="component" value="Unassembled WGS sequence"/>
</dbReference>
<dbReference type="PANTHER" id="PTHR34406">
    <property type="entry name" value="PROTEIN YCEI"/>
    <property type="match status" value="1"/>
</dbReference>
<dbReference type="OrthoDB" id="951410at2"/>
<name>A0A512B3W5_9BACT</name>
<gene>
    <name evidence="3" type="ORF">AAE02nite_43060</name>
</gene>
<dbReference type="InterPro" id="IPR007372">
    <property type="entry name" value="Lipid/polyisoprenoid-bd_YceI"/>
</dbReference>
<evidence type="ECO:0000259" key="2">
    <source>
        <dbReference type="SMART" id="SM00867"/>
    </source>
</evidence>
<dbReference type="PANTHER" id="PTHR34406:SF1">
    <property type="entry name" value="PROTEIN YCEI"/>
    <property type="match status" value="1"/>
</dbReference>
<protein>
    <recommendedName>
        <fullName evidence="2">Lipid/polyisoprenoid-binding YceI-like domain-containing protein</fullName>
    </recommendedName>
</protein>
<dbReference type="InterPro" id="IPR036761">
    <property type="entry name" value="TTHA0802/YceI-like_sf"/>
</dbReference>
<proteinExistence type="predicted"/>
<keyword evidence="4" id="KW-1185">Reference proteome</keyword>
<dbReference type="AlphaFoldDB" id="A0A512B3W5"/>
<keyword evidence="1" id="KW-0732">Signal</keyword>
<dbReference type="Pfam" id="PF04264">
    <property type="entry name" value="YceI"/>
    <property type="match status" value="1"/>
</dbReference>
<comment type="caution">
    <text evidence="3">The sequence shown here is derived from an EMBL/GenBank/DDBJ whole genome shotgun (WGS) entry which is preliminary data.</text>
</comment>
<feature type="domain" description="Lipid/polyisoprenoid-binding YceI-like" evidence="2">
    <location>
        <begin position="42"/>
        <end position="216"/>
    </location>
</feature>
<dbReference type="SUPFAM" id="SSF101874">
    <property type="entry name" value="YceI-like"/>
    <property type="match status" value="1"/>
</dbReference>
<evidence type="ECO:0000313" key="3">
    <source>
        <dbReference type="EMBL" id="GEO06642.1"/>
    </source>
</evidence>
<dbReference type="SMART" id="SM00867">
    <property type="entry name" value="YceI"/>
    <property type="match status" value="1"/>
</dbReference>
<evidence type="ECO:0000256" key="1">
    <source>
        <dbReference type="SAM" id="SignalP"/>
    </source>
</evidence>
<sequence>MKTTFIAAGALSLALLFNQADVTATGNPVKKTVAKATVKATTLAVDPAASSLSWNAKKVGGAHNGSVKLTKGTLTVDGSKLTGGSFTMDMTSIKDEDITNEGMNQKLTGHLKSDDFFSVEKHPTSTFTITKATPVGKPKGGVANYDITGNLTIKGITNPVSFPANVKVNSNGAEATAKVTIDRLKYDIKFRSGIIGTAADKIIEDTFTMDVKLVAGKSSTAKL</sequence>
<reference evidence="3 4" key="1">
    <citation type="submission" date="2019-07" db="EMBL/GenBank/DDBJ databases">
        <title>Whole genome shotgun sequence of Adhaeribacter aerolatus NBRC 106133.</title>
        <authorList>
            <person name="Hosoyama A."/>
            <person name="Uohara A."/>
            <person name="Ohji S."/>
            <person name="Ichikawa N."/>
        </authorList>
    </citation>
    <scope>NUCLEOTIDE SEQUENCE [LARGE SCALE GENOMIC DNA]</scope>
    <source>
        <strain evidence="3 4">NBRC 106133</strain>
    </source>
</reference>
<feature type="chain" id="PRO_5021948130" description="Lipid/polyisoprenoid-binding YceI-like domain-containing protein" evidence="1">
    <location>
        <begin position="21"/>
        <end position="223"/>
    </location>
</feature>
<accession>A0A512B3W5</accession>
<dbReference type="Gene3D" id="2.40.128.110">
    <property type="entry name" value="Lipid/polyisoprenoid-binding, YceI-like"/>
    <property type="match status" value="1"/>
</dbReference>
<feature type="signal peptide" evidence="1">
    <location>
        <begin position="1"/>
        <end position="20"/>
    </location>
</feature>
<organism evidence="3 4">
    <name type="scientific">Adhaeribacter aerolatus</name>
    <dbReference type="NCBI Taxonomy" id="670289"/>
    <lineage>
        <taxon>Bacteria</taxon>
        <taxon>Pseudomonadati</taxon>
        <taxon>Bacteroidota</taxon>
        <taxon>Cytophagia</taxon>
        <taxon>Cytophagales</taxon>
        <taxon>Hymenobacteraceae</taxon>
        <taxon>Adhaeribacter</taxon>
    </lineage>
</organism>
<evidence type="ECO:0000313" key="4">
    <source>
        <dbReference type="Proteomes" id="UP000321532"/>
    </source>
</evidence>
<dbReference type="EMBL" id="BJYS01000042">
    <property type="protein sequence ID" value="GEO06642.1"/>
    <property type="molecule type" value="Genomic_DNA"/>
</dbReference>